<keyword evidence="3" id="KW-1185">Reference proteome</keyword>
<evidence type="ECO:0000313" key="2">
    <source>
        <dbReference type="EMBL" id="CAI2382503.1"/>
    </source>
</evidence>
<keyword evidence="1" id="KW-0732">Signal</keyword>
<dbReference type="Proteomes" id="UP001295684">
    <property type="component" value="Unassembled WGS sequence"/>
</dbReference>
<dbReference type="EMBL" id="CAMPGE010024683">
    <property type="protein sequence ID" value="CAI2382503.1"/>
    <property type="molecule type" value="Genomic_DNA"/>
</dbReference>
<gene>
    <name evidence="2" type="ORF">ECRASSUSDP1_LOCUS23977</name>
</gene>
<proteinExistence type="predicted"/>
<name>A0AAD1Y0Q7_EUPCR</name>
<comment type="caution">
    <text evidence="2">The sequence shown here is derived from an EMBL/GenBank/DDBJ whole genome shotgun (WGS) entry which is preliminary data.</text>
</comment>
<reference evidence="2" key="1">
    <citation type="submission" date="2023-07" db="EMBL/GenBank/DDBJ databases">
        <authorList>
            <consortium name="AG Swart"/>
            <person name="Singh M."/>
            <person name="Singh A."/>
            <person name="Seah K."/>
            <person name="Emmerich C."/>
        </authorList>
    </citation>
    <scope>NUCLEOTIDE SEQUENCE</scope>
    <source>
        <strain evidence="2">DP1</strain>
    </source>
</reference>
<feature type="chain" id="PRO_5042275347" evidence="1">
    <location>
        <begin position="19"/>
        <end position="149"/>
    </location>
</feature>
<feature type="signal peptide" evidence="1">
    <location>
        <begin position="1"/>
        <end position="18"/>
    </location>
</feature>
<evidence type="ECO:0000256" key="1">
    <source>
        <dbReference type="SAM" id="SignalP"/>
    </source>
</evidence>
<dbReference type="AlphaFoldDB" id="A0AAD1Y0Q7"/>
<organism evidence="2 3">
    <name type="scientific">Euplotes crassus</name>
    <dbReference type="NCBI Taxonomy" id="5936"/>
    <lineage>
        <taxon>Eukaryota</taxon>
        <taxon>Sar</taxon>
        <taxon>Alveolata</taxon>
        <taxon>Ciliophora</taxon>
        <taxon>Intramacronucleata</taxon>
        <taxon>Spirotrichea</taxon>
        <taxon>Hypotrichia</taxon>
        <taxon>Euplotida</taxon>
        <taxon>Euplotidae</taxon>
        <taxon>Moneuplotes</taxon>
    </lineage>
</organism>
<protein>
    <submittedName>
        <fullName evidence="2">Uncharacterized protein</fullName>
    </submittedName>
</protein>
<sequence>MKVTLVLLIALILVSVNAKRGDPPLRKGEQLIDWMEGTMKGTYIVMFFDQDASARKTSQTREQITSLVLDKYPNFHYYEIDVTDKDNEGIVKQMEIDPEDLKHSPTVLVASDGRGFWAHGKGAVAEVAYKVPYYSSDLRVPDHPPHTRN</sequence>
<evidence type="ECO:0000313" key="3">
    <source>
        <dbReference type="Proteomes" id="UP001295684"/>
    </source>
</evidence>
<accession>A0AAD1Y0Q7</accession>